<protein>
    <submittedName>
        <fullName evidence="1">Uncharacterized protein</fullName>
    </submittedName>
</protein>
<reference evidence="1 2" key="1">
    <citation type="submission" date="2020-08" db="EMBL/GenBank/DDBJ databases">
        <title>Genome sequence of Rhizobiales bacterium strain IZ6.</title>
        <authorList>
            <person name="Nakai R."/>
            <person name="Naganuma T."/>
        </authorList>
    </citation>
    <scope>NUCLEOTIDE SEQUENCE [LARGE SCALE GENOMIC DNA]</scope>
    <source>
        <strain evidence="1 2">IZ6</strain>
    </source>
</reference>
<proteinExistence type="predicted"/>
<dbReference type="RefSeq" id="WP_222875287.1">
    <property type="nucleotide sequence ID" value="NZ_AP023361.1"/>
</dbReference>
<sequence>MTSFVVWKIAANGRDTWKTIDAEDARQAAEMVCGLGLRNFGTESEVCARVRAIDTNEPAVLFYSEKAPAKAKKTEPIPEPV</sequence>
<evidence type="ECO:0000313" key="1">
    <source>
        <dbReference type="EMBL" id="BCJ91658.1"/>
    </source>
</evidence>
<keyword evidence="2" id="KW-1185">Reference proteome</keyword>
<dbReference type="EMBL" id="AP023361">
    <property type="protein sequence ID" value="BCJ91658.1"/>
    <property type="molecule type" value="Genomic_DNA"/>
</dbReference>
<gene>
    <name evidence="1" type="ORF">IZ6_23930</name>
</gene>
<evidence type="ECO:0000313" key="2">
    <source>
        <dbReference type="Proteomes" id="UP000515317"/>
    </source>
</evidence>
<dbReference type="KEGG" id="tso:IZ6_23930"/>
<name>A0A6S6QYK4_9HYPH</name>
<dbReference type="AlphaFoldDB" id="A0A6S6QYK4"/>
<dbReference type="Proteomes" id="UP000515317">
    <property type="component" value="Chromosome"/>
</dbReference>
<organism evidence="1 2">
    <name type="scientific">Terrihabitans soli</name>
    <dbReference type="NCBI Taxonomy" id="708113"/>
    <lineage>
        <taxon>Bacteria</taxon>
        <taxon>Pseudomonadati</taxon>
        <taxon>Pseudomonadota</taxon>
        <taxon>Alphaproteobacteria</taxon>
        <taxon>Hyphomicrobiales</taxon>
        <taxon>Terrihabitans</taxon>
    </lineage>
</organism>
<accession>A0A6S6QYK4</accession>